<dbReference type="EMBL" id="LNIX01000001">
    <property type="protein sequence ID" value="OXA62859.1"/>
    <property type="molecule type" value="Genomic_DNA"/>
</dbReference>
<keyword evidence="4" id="KW-0418">Kinase</keyword>
<feature type="domain" description="Protein kinase" evidence="10">
    <location>
        <begin position="1050"/>
        <end position="1346"/>
    </location>
</feature>
<keyword evidence="9" id="KW-1133">Transmembrane helix</keyword>
<comment type="catalytic activity">
    <reaction evidence="7">
        <text>L-tyrosyl-[protein] + ATP = O-phospho-L-tyrosyl-[protein] + ADP + H(+)</text>
        <dbReference type="Rhea" id="RHEA:10596"/>
        <dbReference type="Rhea" id="RHEA-COMP:10136"/>
        <dbReference type="Rhea" id="RHEA-COMP:20101"/>
        <dbReference type="ChEBI" id="CHEBI:15378"/>
        <dbReference type="ChEBI" id="CHEBI:30616"/>
        <dbReference type="ChEBI" id="CHEBI:46858"/>
        <dbReference type="ChEBI" id="CHEBI:61978"/>
        <dbReference type="ChEBI" id="CHEBI:456216"/>
        <dbReference type="EC" id="2.7.10.1"/>
    </reaction>
</comment>
<dbReference type="PRINTS" id="PR00109">
    <property type="entry name" value="TYRKINASE"/>
</dbReference>
<organism evidence="11 12">
    <name type="scientific">Folsomia candida</name>
    <name type="common">Springtail</name>
    <dbReference type="NCBI Taxonomy" id="158441"/>
    <lineage>
        <taxon>Eukaryota</taxon>
        <taxon>Metazoa</taxon>
        <taxon>Ecdysozoa</taxon>
        <taxon>Arthropoda</taxon>
        <taxon>Hexapoda</taxon>
        <taxon>Collembola</taxon>
        <taxon>Entomobryomorpha</taxon>
        <taxon>Isotomoidea</taxon>
        <taxon>Isotomidae</taxon>
        <taxon>Proisotominae</taxon>
        <taxon>Folsomia</taxon>
    </lineage>
</organism>
<sequence>MIVFASEKYLSLQLSLCGRFSCLDFSWDALHKKIVQVSRNSTLHKKIKLSRAINLFYVVLQLSSIMGNNNSAPQKIEASLFSVIYMTGAAVRLGHVGLTPGQMLNSLSLLEEKLRKNYGLKLSPAGKDFLVICLQPLAYINCLAVPVSITFLLYNRPCQPPFMGSILLPSCKYGGDLCGICQPSLVNLARFVILFVEYVIFSQTVISGSWYIIYVVIAGICSISKYTGSFSYHPGPSADGFREFRILQVATTHVNDCIKHAIFPACIVGPPMLQMLGTFACVKLRNEINWPLFGLFPLIVGLSLIQGIPTWVLMGTETKLFVNDCLPEIPEHLKEKIVSLKTFGNCVIVYEGERCNASRMLKIASDDITSSSDLSRNYFVTDPGVLSVSKCYDCLFQPGTANWEKVETYIFTMGNGVNMTAGNRWMFNSSEFTSLYNNTCGVIPTDVSTFSNLAVNVVDVCVQFYSNPDCSGEDIQLLGTHDTRELTQRGFHSPVRSFSHCNSKCVDNPVVRNAIGRLILEGEPDDTGKTHDVGDYILDIYKCYNTFEEDRSRVRRVGTSGLCLVLYPNSYCNRYPTVYRPTVLNGTLSGSHNIMDFDNPSDSSGVKSVMLCSEVLKSEAYPATLAGFLSPTLELFEISIFNNTDFQGHNNSFSTTDCILLPSNNFPLDSMVTHHSCVTVFTGLNCTGPSDTLFPGSPILRDFGLISTQWKIRSVRKCRDEDHLRDNGPYSFTMTTHQFDSAWTINSTNSTSSEDNCWEIPFYYRSGSVRSVFVHEGCVQIYRDINCSPYAQSVRIRPNFDASDLGRWNFENFFKSNTVIGSFSRCNFNGSKKMVLKEENQEWEHHHEGIVLLFKSGVTQAFSLISYCEALDEDHNWAEDSLQLITAKSVCIYLYTEKECKMASNLTPHVLNITDTEGVVTINFTGNPLWSNPNYLPRSASSCKIYSWAHSVARANLRNDFGPNVTQESSNVLLYVGIPVIILVSIGTIAFVLIMRNSSRKRKLCKSEIDAFYNGSDAVSANNDDAIQNMAVNRVYEILPKDFIYANSEDKSPIVLGSGTFGVVVQGVLHSGFVEESGLPIIKDVAIKTPRIGITVEQIRALLAEIKINMFVGKHPHIVEFLGFCIAEVHRGKVSIILELCENGSLLKYVRDHAKQFEEGGNLRVVNAPEDGGPNYENMECFSRKQLVTWCKEIAEGMDFLANNKVLHGDLAARNCLLDGKLSIKITDFGLSRKLYDYGNYVKKGKALLPWRWMSLESLKLFQFSVKSDVWSYGVTMWEIFSFGGLPYPTLTWNDYFIESLTAGLRLSPPTNCPDELVALMQSCWLSDPDQRPDFSQLANTIAEYLKTVE</sequence>
<proteinExistence type="predicted"/>
<evidence type="ECO:0000256" key="8">
    <source>
        <dbReference type="PROSITE-ProRule" id="PRU10141"/>
    </source>
</evidence>
<keyword evidence="5 8" id="KW-0067">ATP-binding</keyword>
<keyword evidence="9" id="KW-0812">Transmembrane</keyword>
<reference evidence="11 12" key="1">
    <citation type="submission" date="2015-12" db="EMBL/GenBank/DDBJ databases">
        <title>The genome of Folsomia candida.</title>
        <authorList>
            <person name="Faddeeva A."/>
            <person name="Derks M.F."/>
            <person name="Anvar Y."/>
            <person name="Smit S."/>
            <person name="Van Straalen N."/>
            <person name="Roelofs D."/>
        </authorList>
    </citation>
    <scope>NUCLEOTIDE SEQUENCE [LARGE SCALE GENOMIC DNA]</scope>
    <source>
        <strain evidence="11 12">VU population</strain>
        <tissue evidence="11">Whole body</tissue>
    </source>
</reference>
<dbReference type="Pfam" id="PF07714">
    <property type="entry name" value="PK_Tyr_Ser-Thr"/>
    <property type="match status" value="1"/>
</dbReference>
<dbReference type="GO" id="GO:0007169">
    <property type="term" value="P:cell surface receptor protein tyrosine kinase signaling pathway"/>
    <property type="evidence" value="ECO:0007669"/>
    <property type="project" value="TreeGrafter"/>
</dbReference>
<comment type="caution">
    <text evidence="11">The sequence shown here is derived from an EMBL/GenBank/DDBJ whole genome shotgun (WGS) entry which is preliminary data.</text>
</comment>
<keyword evidence="11" id="KW-0675">Receptor</keyword>
<evidence type="ECO:0000256" key="3">
    <source>
        <dbReference type="ARBA" id="ARBA00022741"/>
    </source>
</evidence>
<feature type="transmembrane region" description="Helical" evidence="9">
    <location>
        <begin position="192"/>
        <end position="217"/>
    </location>
</feature>
<evidence type="ECO:0000256" key="6">
    <source>
        <dbReference type="ARBA" id="ARBA00023137"/>
    </source>
</evidence>
<feature type="transmembrane region" description="Helical" evidence="9">
    <location>
        <begin position="292"/>
        <end position="314"/>
    </location>
</feature>
<evidence type="ECO:0000259" key="10">
    <source>
        <dbReference type="PROSITE" id="PS50011"/>
    </source>
</evidence>
<evidence type="ECO:0000256" key="7">
    <source>
        <dbReference type="ARBA" id="ARBA00051243"/>
    </source>
</evidence>
<feature type="binding site" evidence="8">
    <location>
        <position position="1088"/>
    </location>
    <ligand>
        <name>ATP</name>
        <dbReference type="ChEBI" id="CHEBI:30616"/>
    </ligand>
</feature>
<dbReference type="PROSITE" id="PS00107">
    <property type="entry name" value="PROTEIN_KINASE_ATP"/>
    <property type="match status" value="1"/>
</dbReference>
<dbReference type="Gene3D" id="1.10.510.10">
    <property type="entry name" value="Transferase(Phosphotransferase) domain 1"/>
    <property type="match status" value="1"/>
</dbReference>
<dbReference type="InterPro" id="IPR000719">
    <property type="entry name" value="Prot_kinase_dom"/>
</dbReference>
<dbReference type="GO" id="GO:0005886">
    <property type="term" value="C:plasma membrane"/>
    <property type="evidence" value="ECO:0007669"/>
    <property type="project" value="TreeGrafter"/>
</dbReference>
<dbReference type="PANTHER" id="PTHR24416">
    <property type="entry name" value="TYROSINE-PROTEIN KINASE RECEPTOR"/>
    <property type="match status" value="1"/>
</dbReference>
<gene>
    <name evidence="11" type="ORF">Fcan01_00802</name>
</gene>
<evidence type="ECO:0000256" key="5">
    <source>
        <dbReference type="ARBA" id="ARBA00022840"/>
    </source>
</evidence>
<dbReference type="InterPro" id="IPR011009">
    <property type="entry name" value="Kinase-like_dom_sf"/>
</dbReference>
<dbReference type="PROSITE" id="PS00109">
    <property type="entry name" value="PROTEIN_KINASE_TYR"/>
    <property type="match status" value="1"/>
</dbReference>
<dbReference type="SUPFAM" id="SSF56112">
    <property type="entry name" value="Protein kinase-like (PK-like)"/>
    <property type="match status" value="1"/>
</dbReference>
<evidence type="ECO:0000256" key="2">
    <source>
        <dbReference type="ARBA" id="ARBA00022679"/>
    </source>
</evidence>
<dbReference type="InterPro" id="IPR050122">
    <property type="entry name" value="RTK"/>
</dbReference>
<accession>A0A226EZA1</accession>
<feature type="transmembrane region" description="Helical" evidence="9">
    <location>
        <begin position="972"/>
        <end position="994"/>
    </location>
</feature>
<keyword evidence="6" id="KW-0829">Tyrosine-protein kinase</keyword>
<evidence type="ECO:0000313" key="12">
    <source>
        <dbReference type="Proteomes" id="UP000198287"/>
    </source>
</evidence>
<dbReference type="GO" id="GO:0004714">
    <property type="term" value="F:transmembrane receptor protein tyrosine kinase activity"/>
    <property type="evidence" value="ECO:0007669"/>
    <property type="project" value="UniProtKB-EC"/>
</dbReference>
<keyword evidence="9" id="KW-0472">Membrane</keyword>
<dbReference type="GO" id="GO:0005524">
    <property type="term" value="F:ATP binding"/>
    <property type="evidence" value="ECO:0007669"/>
    <property type="project" value="UniProtKB-UniRule"/>
</dbReference>
<protein>
    <submittedName>
        <fullName evidence="11">Myoblast growth factor receptor egl-15</fullName>
    </submittedName>
</protein>
<comment type="subcellular location">
    <subcellularLocation>
        <location evidence="1">Membrane</location>
        <topology evidence="1">Single-pass membrane protein</topology>
    </subcellularLocation>
</comment>
<name>A0A226EZA1_FOLCA</name>
<evidence type="ECO:0000256" key="9">
    <source>
        <dbReference type="SAM" id="Phobius"/>
    </source>
</evidence>
<keyword evidence="2" id="KW-0808">Transferase</keyword>
<evidence type="ECO:0000256" key="4">
    <source>
        <dbReference type="ARBA" id="ARBA00022777"/>
    </source>
</evidence>
<dbReference type="OrthoDB" id="3256376at2759"/>
<keyword evidence="12" id="KW-1185">Reference proteome</keyword>
<dbReference type="Proteomes" id="UP000198287">
    <property type="component" value="Unassembled WGS sequence"/>
</dbReference>
<keyword evidence="3 8" id="KW-0547">Nucleotide-binding</keyword>
<dbReference type="Gene3D" id="3.30.200.20">
    <property type="entry name" value="Phosphorylase Kinase, domain 1"/>
    <property type="match status" value="1"/>
</dbReference>
<dbReference type="FunFam" id="1.10.510.10:FF:000554">
    <property type="entry name" value="Predicted protein"/>
    <property type="match status" value="1"/>
</dbReference>
<dbReference type="GO" id="GO:0043235">
    <property type="term" value="C:receptor complex"/>
    <property type="evidence" value="ECO:0007669"/>
    <property type="project" value="TreeGrafter"/>
</dbReference>
<evidence type="ECO:0000313" key="11">
    <source>
        <dbReference type="EMBL" id="OXA62859.1"/>
    </source>
</evidence>
<dbReference type="InterPro" id="IPR008266">
    <property type="entry name" value="Tyr_kinase_AS"/>
</dbReference>
<dbReference type="InterPro" id="IPR001245">
    <property type="entry name" value="Ser-Thr/Tyr_kinase_cat_dom"/>
</dbReference>
<dbReference type="PROSITE" id="PS50011">
    <property type="entry name" value="PROTEIN_KINASE_DOM"/>
    <property type="match status" value="1"/>
</dbReference>
<dbReference type="CDD" id="cd00192">
    <property type="entry name" value="PTKc"/>
    <property type="match status" value="1"/>
</dbReference>
<dbReference type="InterPro" id="IPR017441">
    <property type="entry name" value="Protein_kinase_ATP_BS"/>
</dbReference>
<dbReference type="PANTHER" id="PTHR24416:SF600">
    <property type="entry name" value="PDGF- AND VEGF-RECEPTOR RELATED, ISOFORM J"/>
    <property type="match status" value="1"/>
</dbReference>
<evidence type="ECO:0000256" key="1">
    <source>
        <dbReference type="ARBA" id="ARBA00004167"/>
    </source>
</evidence>